<dbReference type="InParanoid" id="D6X384"/>
<dbReference type="HOGENOM" id="CLU_309804_0_0_1"/>
<dbReference type="Proteomes" id="UP000007266">
    <property type="component" value="Linkage group 9"/>
</dbReference>
<proteinExistence type="inferred from homology"/>
<dbReference type="GO" id="GO:0008237">
    <property type="term" value="F:metallopeptidase activity"/>
    <property type="evidence" value="ECO:0000318"/>
    <property type="project" value="GO_Central"/>
</dbReference>
<evidence type="ECO:0000259" key="14">
    <source>
        <dbReference type="PROSITE" id="PS50934"/>
    </source>
</evidence>
<evidence type="ECO:0000256" key="8">
    <source>
        <dbReference type="ARBA" id="ARBA00023125"/>
    </source>
</evidence>
<evidence type="ECO:0000313" key="16">
    <source>
        <dbReference type="EMBL" id="EFA09787.2"/>
    </source>
</evidence>
<keyword evidence="5" id="KW-0378">Hydrolase</keyword>
<evidence type="ECO:0000259" key="13">
    <source>
        <dbReference type="PROSITE" id="PS50249"/>
    </source>
</evidence>
<dbReference type="InterPro" id="IPR007526">
    <property type="entry name" value="SWIRM"/>
</dbReference>
<feature type="domain" description="MPN" evidence="13">
    <location>
        <begin position="566"/>
        <end position="701"/>
    </location>
</feature>
<dbReference type="GO" id="GO:0006508">
    <property type="term" value="P:proteolysis"/>
    <property type="evidence" value="ECO:0007669"/>
    <property type="project" value="UniProtKB-KW"/>
</dbReference>
<dbReference type="GO" id="GO:0070531">
    <property type="term" value="C:BRCA1-A complex"/>
    <property type="evidence" value="ECO:0000318"/>
    <property type="project" value="GO_Central"/>
</dbReference>
<dbReference type="AlphaFoldDB" id="D6X384"/>
<dbReference type="OMA" id="IMHTEAG"/>
<evidence type="ECO:0000256" key="3">
    <source>
        <dbReference type="ARBA" id="ARBA00022670"/>
    </source>
</evidence>
<dbReference type="InterPro" id="IPR037518">
    <property type="entry name" value="MPN"/>
</dbReference>
<dbReference type="GO" id="GO:0046872">
    <property type="term" value="F:metal ion binding"/>
    <property type="evidence" value="ECO:0007669"/>
    <property type="project" value="UniProtKB-KW"/>
</dbReference>
<dbReference type="FunFam" id="3.40.140.10:FF:000053">
    <property type="entry name" value="MPN domain-containing protein CG4751"/>
    <property type="match status" value="1"/>
</dbReference>
<evidence type="ECO:0000256" key="6">
    <source>
        <dbReference type="ARBA" id="ARBA00022833"/>
    </source>
</evidence>
<dbReference type="GO" id="GO:0006302">
    <property type="term" value="P:double-strand break repair"/>
    <property type="evidence" value="ECO:0000318"/>
    <property type="project" value="GO_Central"/>
</dbReference>
<dbReference type="eggNOG" id="KOG1555">
    <property type="taxonomic scope" value="Eukaryota"/>
</dbReference>
<evidence type="ECO:0000259" key="15">
    <source>
        <dbReference type="PROSITE" id="PS51293"/>
    </source>
</evidence>
<keyword evidence="17" id="KW-1185">Reference proteome</keyword>
<keyword evidence="6" id="KW-0862">Zinc</keyword>
<dbReference type="InterPro" id="IPR017884">
    <property type="entry name" value="SANT_dom"/>
</dbReference>
<keyword evidence="8" id="KW-0238">DNA-binding</keyword>
<evidence type="ECO:0000256" key="4">
    <source>
        <dbReference type="ARBA" id="ARBA00022723"/>
    </source>
</evidence>
<evidence type="ECO:0000256" key="9">
    <source>
        <dbReference type="ARBA" id="ARBA00023242"/>
    </source>
</evidence>
<dbReference type="EMBL" id="KQ971372">
    <property type="protein sequence ID" value="EFA09787.2"/>
    <property type="molecule type" value="Genomic_DNA"/>
</dbReference>
<accession>D6X384</accession>
<keyword evidence="12" id="KW-0175">Coiled coil</keyword>
<dbReference type="PROSITE" id="PS50249">
    <property type="entry name" value="MPN"/>
    <property type="match status" value="1"/>
</dbReference>
<dbReference type="Gene3D" id="3.40.140.10">
    <property type="entry name" value="Cytidine Deaminase, domain 2"/>
    <property type="match status" value="1"/>
</dbReference>
<sequence length="770" mass="86973">MAEDDEIDILGDFNLDNFLTKGDSGIYENSSLVSQNSDLLNCDYTIHPQWLLDKPSANPDCWYDNSSVLSPGLSEKPDFGGSDDALGHVSTENSISDESGWTEKEKNLLERGIEIFGKSNVRLSQFIGSRTPAEVKYYLKNFYLEAQTSYNGFNTRVEDMNIVNNLVSDILDDTQIPASIEEVIAAVSTAKPTVPIKQARKKKFSFSSIEDEDLSQGASPSLKSNVKEGAAKLDQKRKIKNKLKRPVKFKIRTKLKFPMHNVKQKTVKIMNQENKKTEIGRVEITTGRGLAVPICEGEEIVKISKDDSDSDVEIDVEDSDEVKPEIKVNKCVTELPNTEIKENDICESYSKPQKITIDLSVLDESLVTELTTLETPQSEVNFKENSITELEKVVHSEFFEGRPTKTPLRYLKIRNHIINCWLTSKPSYVTKTSIRQGLRNCGDVNCLGRIHCYLEQIGAINYGCPQTNYVRPLIDVFQSVANKNEKNLKDAKNQVKQNIELGCRPRVKRKFANDGEGGCTLTHDEKGDVINTTIVNEEPAKPKLSIKRPTIRLIYCRNFPEQKYKLRMHLTTLLLMDFHAHTSLTEVMGLVAGTWNPTKKILTISHYEPCRNIASSATHCDMCPISQSKAAELIHNRGLDVLGWFHSHPTFAPEPSQQDLETQQDVQMWIGSKSPCLGVILSPFSAHGALIASPFRCMVVDKKENFEDQFVPYKFQVDVVAIEADFDRFFSDLGRIFHFSKSNEGKIDFGKPYFQDNSISYLEKYITNDL</sequence>
<dbReference type="GO" id="GO:0003677">
    <property type="term" value="F:DNA binding"/>
    <property type="evidence" value="ECO:0007669"/>
    <property type="project" value="UniProtKB-KW"/>
</dbReference>
<comment type="subcellular location">
    <subcellularLocation>
        <location evidence="1">Nucleus</location>
    </subcellularLocation>
</comment>
<dbReference type="InterPro" id="IPR009057">
    <property type="entry name" value="Homeodomain-like_sf"/>
</dbReference>
<dbReference type="InterPro" id="IPR036388">
    <property type="entry name" value="WH-like_DNA-bd_sf"/>
</dbReference>
<dbReference type="InterPro" id="IPR001005">
    <property type="entry name" value="SANT/Myb"/>
</dbReference>
<keyword evidence="3" id="KW-0645">Protease</keyword>
<dbReference type="InterPro" id="IPR050242">
    <property type="entry name" value="JAMM_MPN+_peptidase_M67A"/>
</dbReference>
<dbReference type="STRING" id="7070.D6X384"/>
<dbReference type="Gene3D" id="1.10.10.10">
    <property type="entry name" value="Winged helix-like DNA-binding domain superfamily/Winged helix DNA-binding domain"/>
    <property type="match status" value="1"/>
</dbReference>
<evidence type="ECO:0000256" key="7">
    <source>
        <dbReference type="ARBA" id="ARBA00023049"/>
    </source>
</evidence>
<reference evidence="16 17" key="2">
    <citation type="journal article" date="2010" name="Nucleic Acids Res.">
        <title>BeetleBase in 2010: revisions to provide comprehensive genomic information for Tribolium castaneum.</title>
        <authorList>
            <person name="Kim H.S."/>
            <person name="Murphy T."/>
            <person name="Xia J."/>
            <person name="Caragea D."/>
            <person name="Park Y."/>
            <person name="Beeman R.W."/>
            <person name="Lorenzen M.D."/>
            <person name="Butcher S."/>
            <person name="Manak J.R."/>
            <person name="Brown S.J."/>
        </authorList>
    </citation>
    <scope>GENOME REANNOTATION</scope>
    <source>
        <strain evidence="16 17">Georgia GA2</strain>
    </source>
</reference>
<dbReference type="GO" id="GO:0031593">
    <property type="term" value="F:polyubiquitin modification-dependent protein binding"/>
    <property type="evidence" value="ECO:0000318"/>
    <property type="project" value="GO_Central"/>
</dbReference>
<dbReference type="Pfam" id="PF04433">
    <property type="entry name" value="SWIRM"/>
    <property type="match status" value="1"/>
</dbReference>
<keyword evidence="9" id="KW-0539">Nucleus</keyword>
<evidence type="ECO:0000313" key="17">
    <source>
        <dbReference type="Proteomes" id="UP000007266"/>
    </source>
</evidence>
<dbReference type="PROSITE" id="PS51293">
    <property type="entry name" value="SANT"/>
    <property type="match status" value="1"/>
</dbReference>
<dbReference type="InterPro" id="IPR000555">
    <property type="entry name" value="JAMM/MPN+_dom"/>
</dbReference>
<dbReference type="eggNOG" id="KOG1279">
    <property type="taxonomic scope" value="Eukaryota"/>
</dbReference>
<feature type="domain" description="SANT" evidence="15">
    <location>
        <begin position="96"/>
        <end position="147"/>
    </location>
</feature>
<gene>
    <name evidence="16" type="primary">AUGUSTUS-3.0.2_11929</name>
    <name evidence="16" type="ORF">TcasGA2_TC011929</name>
</gene>
<dbReference type="SMART" id="SM00232">
    <property type="entry name" value="JAB_MPN"/>
    <property type="match status" value="1"/>
</dbReference>
<protein>
    <recommendedName>
        <fullName evidence="10">Myb-like, SWIRM and MPN domain-containing protein 1</fullName>
    </recommendedName>
</protein>
<organism evidence="16 17">
    <name type="scientific">Tribolium castaneum</name>
    <name type="common">Red flour beetle</name>
    <dbReference type="NCBI Taxonomy" id="7070"/>
    <lineage>
        <taxon>Eukaryota</taxon>
        <taxon>Metazoa</taxon>
        <taxon>Ecdysozoa</taxon>
        <taxon>Arthropoda</taxon>
        <taxon>Hexapoda</taxon>
        <taxon>Insecta</taxon>
        <taxon>Pterygota</taxon>
        <taxon>Neoptera</taxon>
        <taxon>Endopterygota</taxon>
        <taxon>Coleoptera</taxon>
        <taxon>Polyphaga</taxon>
        <taxon>Cucujiformia</taxon>
        <taxon>Tenebrionidae</taxon>
        <taxon>Tenebrionidae incertae sedis</taxon>
        <taxon>Tribolium</taxon>
    </lineage>
</organism>
<reference evidence="16 17" key="1">
    <citation type="journal article" date="2008" name="Nature">
        <title>The genome of the model beetle and pest Tribolium castaneum.</title>
        <authorList>
            <consortium name="Tribolium Genome Sequencing Consortium"/>
            <person name="Richards S."/>
            <person name="Gibbs R.A."/>
            <person name="Weinstock G.M."/>
            <person name="Brown S.J."/>
            <person name="Denell R."/>
            <person name="Beeman R.W."/>
            <person name="Gibbs R."/>
            <person name="Beeman R.W."/>
            <person name="Brown S.J."/>
            <person name="Bucher G."/>
            <person name="Friedrich M."/>
            <person name="Grimmelikhuijzen C.J."/>
            <person name="Klingler M."/>
            <person name="Lorenzen M."/>
            <person name="Richards S."/>
            <person name="Roth S."/>
            <person name="Schroder R."/>
            <person name="Tautz D."/>
            <person name="Zdobnov E.M."/>
            <person name="Muzny D."/>
            <person name="Gibbs R.A."/>
            <person name="Weinstock G.M."/>
            <person name="Attaway T."/>
            <person name="Bell S."/>
            <person name="Buhay C.J."/>
            <person name="Chandrabose M.N."/>
            <person name="Chavez D."/>
            <person name="Clerk-Blankenburg K.P."/>
            <person name="Cree A."/>
            <person name="Dao M."/>
            <person name="Davis C."/>
            <person name="Chacko J."/>
            <person name="Dinh H."/>
            <person name="Dugan-Rocha S."/>
            <person name="Fowler G."/>
            <person name="Garner T.T."/>
            <person name="Garnes J."/>
            <person name="Gnirke A."/>
            <person name="Hawes A."/>
            <person name="Hernandez J."/>
            <person name="Hines S."/>
            <person name="Holder M."/>
            <person name="Hume J."/>
            <person name="Jhangiani S.N."/>
            <person name="Joshi V."/>
            <person name="Khan Z.M."/>
            <person name="Jackson L."/>
            <person name="Kovar C."/>
            <person name="Kowis A."/>
            <person name="Lee S."/>
            <person name="Lewis L.R."/>
            <person name="Margolis J."/>
            <person name="Morgan M."/>
            <person name="Nazareth L.V."/>
            <person name="Nguyen N."/>
            <person name="Okwuonu G."/>
            <person name="Parker D."/>
            <person name="Richards S."/>
            <person name="Ruiz S.J."/>
            <person name="Santibanez J."/>
            <person name="Savard J."/>
            <person name="Scherer S.E."/>
            <person name="Schneider B."/>
            <person name="Sodergren E."/>
            <person name="Tautz D."/>
            <person name="Vattahil S."/>
            <person name="Villasana D."/>
            <person name="White C.S."/>
            <person name="Wright R."/>
            <person name="Park Y."/>
            <person name="Beeman R.W."/>
            <person name="Lord J."/>
            <person name="Oppert B."/>
            <person name="Lorenzen M."/>
            <person name="Brown S."/>
            <person name="Wang L."/>
            <person name="Savard J."/>
            <person name="Tautz D."/>
            <person name="Richards S."/>
            <person name="Weinstock G."/>
            <person name="Gibbs R.A."/>
            <person name="Liu Y."/>
            <person name="Worley K."/>
            <person name="Weinstock G."/>
            <person name="Elsik C.G."/>
            <person name="Reese J.T."/>
            <person name="Elhaik E."/>
            <person name="Landan G."/>
            <person name="Graur D."/>
            <person name="Arensburger P."/>
            <person name="Atkinson P."/>
            <person name="Beeman R.W."/>
            <person name="Beidler J."/>
            <person name="Brown S.J."/>
            <person name="Demuth J.P."/>
            <person name="Drury D.W."/>
            <person name="Du Y.Z."/>
            <person name="Fujiwara H."/>
            <person name="Lorenzen M."/>
            <person name="Maselli V."/>
            <person name="Osanai M."/>
            <person name="Park Y."/>
            <person name="Robertson H.M."/>
            <person name="Tu Z."/>
            <person name="Wang J.J."/>
            <person name="Wang S."/>
            <person name="Richards S."/>
            <person name="Song H."/>
            <person name="Zhang L."/>
            <person name="Sodergren E."/>
            <person name="Werner D."/>
            <person name="Stanke M."/>
            <person name="Morgenstern B."/>
            <person name="Solovyev V."/>
            <person name="Kosarev P."/>
            <person name="Brown G."/>
            <person name="Chen H.C."/>
            <person name="Ermolaeva O."/>
            <person name="Hlavina W."/>
            <person name="Kapustin Y."/>
            <person name="Kiryutin B."/>
            <person name="Kitts P."/>
            <person name="Maglott D."/>
            <person name="Pruitt K."/>
            <person name="Sapojnikov V."/>
            <person name="Souvorov A."/>
            <person name="Mackey A.J."/>
            <person name="Waterhouse R.M."/>
            <person name="Wyder S."/>
            <person name="Zdobnov E.M."/>
            <person name="Zdobnov E.M."/>
            <person name="Wyder S."/>
            <person name="Kriventseva E.V."/>
            <person name="Kadowaki T."/>
            <person name="Bork P."/>
            <person name="Aranda M."/>
            <person name="Bao R."/>
            <person name="Beermann A."/>
            <person name="Berns N."/>
            <person name="Bolognesi R."/>
            <person name="Bonneton F."/>
            <person name="Bopp D."/>
            <person name="Brown S.J."/>
            <person name="Bucher G."/>
            <person name="Butts T."/>
            <person name="Chaumot A."/>
            <person name="Denell R.E."/>
            <person name="Ferrier D.E."/>
            <person name="Friedrich M."/>
            <person name="Gordon C.M."/>
            <person name="Jindra M."/>
            <person name="Klingler M."/>
            <person name="Lan Q."/>
            <person name="Lattorff H.M."/>
            <person name="Laudet V."/>
            <person name="von Levetsow C."/>
            <person name="Liu Z."/>
            <person name="Lutz R."/>
            <person name="Lynch J.A."/>
            <person name="da Fonseca R.N."/>
            <person name="Posnien N."/>
            <person name="Reuter R."/>
            <person name="Roth S."/>
            <person name="Savard J."/>
            <person name="Schinko J.B."/>
            <person name="Schmitt C."/>
            <person name="Schoppmeier M."/>
            <person name="Schroder R."/>
            <person name="Shippy T.D."/>
            <person name="Simonnet F."/>
            <person name="Marques-Souza H."/>
            <person name="Tautz D."/>
            <person name="Tomoyasu Y."/>
            <person name="Trauner J."/>
            <person name="Van der Zee M."/>
            <person name="Vervoort M."/>
            <person name="Wittkopp N."/>
            <person name="Wimmer E.A."/>
            <person name="Yang X."/>
            <person name="Jones A.K."/>
            <person name="Sattelle D.B."/>
            <person name="Ebert P.R."/>
            <person name="Nelson D."/>
            <person name="Scott J.G."/>
            <person name="Beeman R.W."/>
            <person name="Muthukrishnan S."/>
            <person name="Kramer K.J."/>
            <person name="Arakane Y."/>
            <person name="Beeman R.W."/>
            <person name="Zhu Q."/>
            <person name="Hogenkamp D."/>
            <person name="Dixit R."/>
            <person name="Oppert B."/>
            <person name="Jiang H."/>
            <person name="Zou Z."/>
            <person name="Marshall J."/>
            <person name="Elpidina E."/>
            <person name="Vinokurov K."/>
            <person name="Oppert C."/>
            <person name="Zou Z."/>
            <person name="Evans J."/>
            <person name="Lu Z."/>
            <person name="Zhao P."/>
            <person name="Sumathipala N."/>
            <person name="Altincicek B."/>
            <person name="Vilcinskas A."/>
            <person name="Williams M."/>
            <person name="Hultmark D."/>
            <person name="Hetru C."/>
            <person name="Jiang H."/>
            <person name="Grimmelikhuijzen C.J."/>
            <person name="Hauser F."/>
            <person name="Cazzamali G."/>
            <person name="Williamson M."/>
            <person name="Park Y."/>
            <person name="Li B."/>
            <person name="Tanaka Y."/>
            <person name="Predel R."/>
            <person name="Neupert S."/>
            <person name="Schachtner J."/>
            <person name="Verleyen P."/>
            <person name="Raible F."/>
            <person name="Bork P."/>
            <person name="Friedrich M."/>
            <person name="Walden K.K."/>
            <person name="Robertson H.M."/>
            <person name="Angeli S."/>
            <person name="Foret S."/>
            <person name="Bucher G."/>
            <person name="Schuetz S."/>
            <person name="Maleszka R."/>
            <person name="Wimmer E.A."/>
            <person name="Beeman R.W."/>
            <person name="Lorenzen M."/>
            <person name="Tomoyasu Y."/>
            <person name="Miller S.C."/>
            <person name="Grossmann D."/>
            <person name="Bucher G."/>
        </authorList>
    </citation>
    <scope>NUCLEOTIDE SEQUENCE [LARGE SCALE GENOMIC DNA]</scope>
    <source>
        <strain evidence="16 17">Georgia GA2</strain>
    </source>
</reference>
<evidence type="ECO:0000256" key="12">
    <source>
        <dbReference type="SAM" id="Coils"/>
    </source>
</evidence>
<dbReference type="SMART" id="SM00717">
    <property type="entry name" value="SANT"/>
    <property type="match status" value="1"/>
</dbReference>
<dbReference type="PROSITE" id="PS50934">
    <property type="entry name" value="SWIRM"/>
    <property type="match status" value="1"/>
</dbReference>
<dbReference type="CDD" id="cd08067">
    <property type="entry name" value="MPN_2A_DUB"/>
    <property type="match status" value="1"/>
</dbReference>
<feature type="domain" description="SWIRM" evidence="14">
    <location>
        <begin position="373"/>
        <end position="471"/>
    </location>
</feature>
<keyword evidence="4" id="KW-0479">Metal-binding</keyword>
<dbReference type="SUPFAM" id="SSF46689">
    <property type="entry name" value="Homeodomain-like"/>
    <property type="match status" value="2"/>
</dbReference>
<dbReference type="PANTHER" id="PTHR10410">
    <property type="entry name" value="EUKARYOTIC TRANSLATION INITIATION FACTOR 3 -RELATED"/>
    <property type="match status" value="1"/>
</dbReference>
<dbReference type="Gene3D" id="1.10.10.60">
    <property type="entry name" value="Homeodomain-like"/>
    <property type="match status" value="1"/>
</dbReference>
<comment type="similarity">
    <text evidence="11">Belongs to the peptidase M67 family.</text>
</comment>
<comment type="similarity">
    <text evidence="2">Belongs to the peptidase M67A family. MYSM1 subfamily.</text>
</comment>
<evidence type="ECO:0000256" key="11">
    <source>
        <dbReference type="ARBA" id="ARBA00061577"/>
    </source>
</evidence>
<feature type="coiled-coil region" evidence="12">
    <location>
        <begin position="474"/>
        <end position="501"/>
    </location>
</feature>
<evidence type="ECO:0000256" key="2">
    <source>
        <dbReference type="ARBA" id="ARBA00007194"/>
    </source>
</evidence>
<dbReference type="SUPFAM" id="SSF102712">
    <property type="entry name" value="JAB1/MPN domain"/>
    <property type="match status" value="1"/>
</dbReference>
<dbReference type="Pfam" id="PF01398">
    <property type="entry name" value="JAB"/>
    <property type="match status" value="1"/>
</dbReference>
<dbReference type="CDD" id="cd00167">
    <property type="entry name" value="SANT"/>
    <property type="match status" value="1"/>
</dbReference>
<evidence type="ECO:0000256" key="1">
    <source>
        <dbReference type="ARBA" id="ARBA00004123"/>
    </source>
</evidence>
<evidence type="ECO:0000256" key="10">
    <source>
        <dbReference type="ARBA" id="ARBA00032256"/>
    </source>
</evidence>
<dbReference type="GO" id="GO:0070552">
    <property type="term" value="C:BRISC complex"/>
    <property type="evidence" value="ECO:0000318"/>
    <property type="project" value="GO_Central"/>
</dbReference>
<keyword evidence="7" id="KW-0482">Metalloprotease</keyword>
<name>D6X384_TRICA</name>
<evidence type="ECO:0000256" key="5">
    <source>
        <dbReference type="ARBA" id="ARBA00022801"/>
    </source>
</evidence>